<dbReference type="EMBL" id="CP171844">
    <property type="protein sequence ID" value="XKQ42033.1"/>
    <property type="molecule type" value="Genomic_DNA"/>
</dbReference>
<protein>
    <submittedName>
        <fullName evidence="1">DUF6892 domain-containing protein</fullName>
    </submittedName>
</protein>
<dbReference type="Proteomes" id="UP000076193">
    <property type="component" value="Chromosome"/>
</dbReference>
<name>A0ACD5F9Z3_RHILE</name>
<evidence type="ECO:0000313" key="2">
    <source>
        <dbReference type="Proteomes" id="UP000076193"/>
    </source>
</evidence>
<proteinExistence type="predicted"/>
<reference evidence="1" key="1">
    <citation type="submission" date="2024-10" db="EMBL/GenBank/DDBJ databases">
        <title>Strain of Rhizobium-related bacteria isolated fromm roots of Vavilovia formosa.</title>
        <authorList>
            <person name="Kimeklis A."/>
            <person name="Afonin A."/>
        </authorList>
    </citation>
    <scope>NUCLEOTIDE SEQUENCE</scope>
    <source>
        <strain evidence="1">Vaf12</strain>
    </source>
</reference>
<evidence type="ECO:0000313" key="1">
    <source>
        <dbReference type="EMBL" id="XKQ42033.1"/>
    </source>
</evidence>
<gene>
    <name evidence="1" type="ORF">A4A59_009200</name>
</gene>
<organism evidence="1 2">
    <name type="scientific">Rhizobium leguminosarum</name>
    <dbReference type="NCBI Taxonomy" id="384"/>
    <lineage>
        <taxon>Bacteria</taxon>
        <taxon>Pseudomonadati</taxon>
        <taxon>Pseudomonadota</taxon>
        <taxon>Alphaproteobacteria</taxon>
        <taxon>Hyphomicrobiales</taxon>
        <taxon>Rhizobiaceae</taxon>
        <taxon>Rhizobium/Agrobacterium group</taxon>
        <taxon>Rhizobium</taxon>
    </lineage>
</organism>
<sequence length="389" mass="42771">MADVLMRKRELMVGVAAVAVAGIHGGRVMAASNENVDVAALAALRPGMPMAKVEAAKGSTWKPPAPHKGGKIDLLENSHGFVAWIDRNGLIGMLDYDHRFLHPVGEIAMGMKIEEVRAAMPSLEIGDDLPMMRGVRMGVRRFPEGYTLRVRLTLETVNEIGFSNPAAEYPEPTEPSYPVATGVAGAPFADPNLKLVVLSSLLDTKQIDLGTPAQLATHVLGRAVDLEDEGYEILPEAQAYLERYPLTDELLAAVEEIEFDGGGTAYEFAWYFWDGEDDVFDVKELTGIELCRNLRSFSAISMIGNVDVRTLLSLRKLEYLRLNTGIDHIEALLDLPRLKEVRVLDNGTYDDVTTAGTPARRTFDTLKDRGVRVWVHWASATEPTPPAFE</sequence>
<accession>A0ACD5F9Z3</accession>